<protein>
    <submittedName>
        <fullName evidence="2">DUF3109 family protein</fullName>
    </submittedName>
</protein>
<organism evidence="2 3">
    <name type="scientific">Cerina litoralis</name>
    <dbReference type="NCBI Taxonomy" id="2874477"/>
    <lineage>
        <taxon>Bacteria</taxon>
        <taxon>Pseudomonadati</taxon>
        <taxon>Bacteroidota</taxon>
        <taxon>Flavobacteriia</taxon>
        <taxon>Flavobacteriales</taxon>
        <taxon>Flavobacteriaceae</taxon>
        <taxon>Cerina</taxon>
    </lineage>
</organism>
<keyword evidence="3" id="KW-1185">Reference proteome</keyword>
<name>A0AAE3EXI1_9FLAO</name>
<proteinExistence type="inferred from homology"/>
<dbReference type="InterPro" id="IPR021458">
    <property type="entry name" value="Rv0495c"/>
</dbReference>
<comment type="similarity">
    <text evidence="1">Belongs to the Rv0495c family.</text>
</comment>
<dbReference type="AlphaFoldDB" id="A0AAE3EXI1"/>
<evidence type="ECO:0000256" key="1">
    <source>
        <dbReference type="ARBA" id="ARBA00093770"/>
    </source>
</evidence>
<dbReference type="Pfam" id="PF11307">
    <property type="entry name" value="DUF3109"/>
    <property type="match status" value="1"/>
</dbReference>
<dbReference type="Proteomes" id="UP001200642">
    <property type="component" value="Unassembled WGS sequence"/>
</dbReference>
<reference evidence="2" key="1">
    <citation type="submission" date="2023-02" db="EMBL/GenBank/DDBJ databases">
        <title>Genome of Flavobacteriaceae gen. nov. sp. strain F89.</title>
        <authorList>
            <person name="Wang Y."/>
        </authorList>
    </citation>
    <scope>NUCLEOTIDE SEQUENCE</scope>
    <source>
        <strain evidence="2">F89</strain>
    </source>
</reference>
<dbReference type="RefSeq" id="WP_317902732.1">
    <property type="nucleotide sequence ID" value="NZ_JAIRBC010000017.1"/>
</dbReference>
<dbReference type="EMBL" id="JAIRBC010000017">
    <property type="protein sequence ID" value="MCG2461591.1"/>
    <property type="molecule type" value="Genomic_DNA"/>
</dbReference>
<sequence>MFQLGKTIVSEEIIENDFVCNLNACKGACCVDGEAGAPLENKETEILVDIYPEVKPFLRPEGITAIESQGAFVKGEDGEWETPLVNGSECAYVIFSGNGIAKCGLEEAYNQGATKWRKPVSCHLYPVRVKEYSEFTAVNYHKWEICDPACALGTELQVPIYRFVKEALIRKFGKKWYTELEQVAKGLADTP</sequence>
<accession>A0AAE3EXI1</accession>
<gene>
    <name evidence="2" type="ORF">K8352_12595</name>
</gene>
<evidence type="ECO:0000313" key="3">
    <source>
        <dbReference type="Proteomes" id="UP001200642"/>
    </source>
</evidence>
<evidence type="ECO:0000313" key="2">
    <source>
        <dbReference type="EMBL" id="MCG2461591.1"/>
    </source>
</evidence>
<comment type="caution">
    <text evidence="2">The sequence shown here is derived from an EMBL/GenBank/DDBJ whole genome shotgun (WGS) entry which is preliminary data.</text>
</comment>